<dbReference type="EMBL" id="JACIJD010000012">
    <property type="protein sequence ID" value="MBB5694843.1"/>
    <property type="molecule type" value="Genomic_DNA"/>
</dbReference>
<name>A0A840YKA4_9PROT</name>
<dbReference type="RefSeq" id="WP_184519587.1">
    <property type="nucleotide sequence ID" value="NZ_JACIJD010000012.1"/>
</dbReference>
<sequence length="81" mass="8427">MLTSLSAAALLLLLLPLVTAILAVGFGIYLLLFGEALTPEPTRPGVARATRIAPVPEAAPATASFGLHSPARIERREPEPA</sequence>
<organism evidence="2 3">
    <name type="scientific">Muricoccus pecuniae</name>
    <dbReference type="NCBI Taxonomy" id="693023"/>
    <lineage>
        <taxon>Bacteria</taxon>
        <taxon>Pseudomonadati</taxon>
        <taxon>Pseudomonadota</taxon>
        <taxon>Alphaproteobacteria</taxon>
        <taxon>Acetobacterales</taxon>
        <taxon>Roseomonadaceae</taxon>
        <taxon>Muricoccus</taxon>
    </lineage>
</organism>
<dbReference type="AlphaFoldDB" id="A0A840YKA4"/>
<evidence type="ECO:0000313" key="3">
    <source>
        <dbReference type="Proteomes" id="UP000580654"/>
    </source>
</evidence>
<dbReference type="Proteomes" id="UP000580654">
    <property type="component" value="Unassembled WGS sequence"/>
</dbReference>
<reference evidence="2 3" key="1">
    <citation type="submission" date="2020-08" db="EMBL/GenBank/DDBJ databases">
        <title>Genomic Encyclopedia of Type Strains, Phase IV (KMG-IV): sequencing the most valuable type-strain genomes for metagenomic binning, comparative biology and taxonomic classification.</title>
        <authorList>
            <person name="Goeker M."/>
        </authorList>
    </citation>
    <scope>NUCLEOTIDE SEQUENCE [LARGE SCALE GENOMIC DNA]</scope>
    <source>
        <strain evidence="2 3">DSM 25622</strain>
    </source>
</reference>
<keyword evidence="3" id="KW-1185">Reference proteome</keyword>
<evidence type="ECO:0000256" key="1">
    <source>
        <dbReference type="SAM" id="MobiDB-lite"/>
    </source>
</evidence>
<proteinExistence type="predicted"/>
<feature type="region of interest" description="Disordered" evidence="1">
    <location>
        <begin position="60"/>
        <end position="81"/>
    </location>
</feature>
<comment type="caution">
    <text evidence="2">The sequence shown here is derived from an EMBL/GenBank/DDBJ whole genome shotgun (WGS) entry which is preliminary data.</text>
</comment>
<gene>
    <name evidence="2" type="ORF">FHS87_002895</name>
</gene>
<accession>A0A840YKA4</accession>
<evidence type="ECO:0000313" key="2">
    <source>
        <dbReference type="EMBL" id="MBB5694843.1"/>
    </source>
</evidence>
<feature type="compositionally biased region" description="Basic and acidic residues" evidence="1">
    <location>
        <begin position="71"/>
        <end position="81"/>
    </location>
</feature>
<protein>
    <submittedName>
        <fullName evidence="2">Uncharacterized protein</fullName>
    </submittedName>
</protein>